<feature type="transmembrane region" description="Helical" evidence="1">
    <location>
        <begin position="266"/>
        <end position="282"/>
    </location>
</feature>
<dbReference type="PANTHER" id="PTHR23028">
    <property type="entry name" value="ACETYLTRANSFERASE"/>
    <property type="match status" value="1"/>
</dbReference>
<dbReference type="PANTHER" id="PTHR23028:SF131">
    <property type="entry name" value="BLR2367 PROTEIN"/>
    <property type="match status" value="1"/>
</dbReference>
<evidence type="ECO:0000256" key="1">
    <source>
        <dbReference type="SAM" id="Phobius"/>
    </source>
</evidence>
<dbReference type="GO" id="GO:0016747">
    <property type="term" value="F:acyltransferase activity, transferring groups other than amino-acyl groups"/>
    <property type="evidence" value="ECO:0007669"/>
    <property type="project" value="InterPro"/>
</dbReference>
<feature type="transmembrane region" description="Helical" evidence="1">
    <location>
        <begin position="52"/>
        <end position="73"/>
    </location>
</feature>
<keyword evidence="1" id="KW-0812">Transmembrane</keyword>
<dbReference type="GeneID" id="33941770"/>
<evidence type="ECO:0000259" key="2">
    <source>
        <dbReference type="Pfam" id="PF01757"/>
    </source>
</evidence>
<feature type="transmembrane region" description="Helical" evidence="1">
    <location>
        <begin position="174"/>
        <end position="192"/>
    </location>
</feature>
<accession>A0A076LRD1</accession>
<feature type="transmembrane region" description="Helical" evidence="1">
    <location>
        <begin position="240"/>
        <end position="260"/>
    </location>
</feature>
<evidence type="ECO:0000313" key="4">
    <source>
        <dbReference type="Proteomes" id="UP000028681"/>
    </source>
</evidence>
<dbReference type="InterPro" id="IPR002656">
    <property type="entry name" value="Acyl_transf_3_dom"/>
</dbReference>
<name>A0A076LRD1_9GAMM</name>
<sequence length="359" mass="41190">MMVENNDKKLTSLQVVRGIAALLVVFFHYRFFLKDNGAMTPDFWEQLLSPGIIGVNIFFVLSGFIIACSTSKYQKGVESFKLFAKNRILRIVPLYYFGLLVAFLLGGAMSTFHYSQKIENLISALTFTVYDNNVSPHYIDDSGMYNVRWTLNYEIYFYFVFAVCMLFRSRLTFLLVWFISLTQIIPALLGFTPTLSVSGYHFDYASYGFFTNPIALEFVVGVIFGLLYLKIQNNIREHNYLKYSFLPAAIFLVILVYIRIISPFDILASVIIGLIILSLALYKKATSRFTIAFVYLGDISYSLYLLHNPIGSAIFKRVDGANHPYFWFMIAVLSSIAISHFTYRYIEVSLTNFLKSKLP</sequence>
<dbReference type="AlphaFoldDB" id="A0A076LRD1"/>
<feature type="transmembrane region" description="Helical" evidence="1">
    <location>
        <begin position="204"/>
        <end position="228"/>
    </location>
</feature>
<evidence type="ECO:0000313" key="3">
    <source>
        <dbReference type="EMBL" id="AIJ10516.1"/>
    </source>
</evidence>
<feature type="transmembrane region" description="Helical" evidence="1">
    <location>
        <begin position="12"/>
        <end position="32"/>
    </location>
</feature>
<feature type="transmembrane region" description="Helical" evidence="1">
    <location>
        <begin position="326"/>
        <end position="346"/>
    </location>
</feature>
<dbReference type="GO" id="GO:0016020">
    <property type="term" value="C:membrane"/>
    <property type="evidence" value="ECO:0007669"/>
    <property type="project" value="TreeGrafter"/>
</dbReference>
<dbReference type="GO" id="GO:0000271">
    <property type="term" value="P:polysaccharide biosynthetic process"/>
    <property type="evidence" value="ECO:0007669"/>
    <property type="project" value="TreeGrafter"/>
</dbReference>
<gene>
    <name evidence="3" type="primary">exoZ</name>
    <name evidence="3" type="ORF">ETEE_4110</name>
</gene>
<dbReference type="EMBL" id="CP006664">
    <property type="protein sequence ID" value="AIJ10516.1"/>
    <property type="molecule type" value="Genomic_DNA"/>
</dbReference>
<reference evidence="3 4" key="1">
    <citation type="journal article" date="2012" name="PLoS ONE">
        <title>Edwardsiella comparative phylogenomics reveal the new intra/inter-species taxonomic relationships, virulence evolution and niche adaptation mechanisms.</title>
        <authorList>
            <person name="Yang M."/>
            <person name="Lv Y."/>
            <person name="Xiao J."/>
            <person name="Wu H."/>
            <person name="Zheng H."/>
            <person name="Liu Q."/>
            <person name="Zhang Y."/>
            <person name="Wang Q."/>
        </authorList>
    </citation>
    <scope>NUCLEOTIDE SEQUENCE [LARGE SCALE GENOMIC DNA]</scope>
    <source>
        <strain evidence="4">080813</strain>
    </source>
</reference>
<keyword evidence="1" id="KW-1133">Transmembrane helix</keyword>
<feature type="transmembrane region" description="Helical" evidence="1">
    <location>
        <begin position="289"/>
        <end position="306"/>
    </location>
</feature>
<organism evidence="3 4">
    <name type="scientific">Edwardsiella anguillarum ET080813</name>
    <dbReference type="NCBI Taxonomy" id="667120"/>
    <lineage>
        <taxon>Bacteria</taxon>
        <taxon>Pseudomonadati</taxon>
        <taxon>Pseudomonadota</taxon>
        <taxon>Gammaproteobacteria</taxon>
        <taxon>Enterobacterales</taxon>
        <taxon>Hafniaceae</taxon>
        <taxon>Edwardsiella</taxon>
    </lineage>
</organism>
<feature type="transmembrane region" description="Helical" evidence="1">
    <location>
        <begin position="94"/>
        <end position="114"/>
    </location>
</feature>
<dbReference type="InterPro" id="IPR050879">
    <property type="entry name" value="Acyltransferase_3"/>
</dbReference>
<proteinExistence type="predicted"/>
<dbReference type="RefSeq" id="WP_158407655.1">
    <property type="nucleotide sequence ID" value="NZ_CP006664.1"/>
</dbReference>
<protein>
    <submittedName>
        <fullName evidence="3">Exopolysaccharide production protein ExoZ</fullName>
    </submittedName>
</protein>
<dbReference type="HOGENOM" id="CLU_005679_2_0_6"/>
<feature type="transmembrane region" description="Helical" evidence="1">
    <location>
        <begin position="150"/>
        <end position="167"/>
    </location>
</feature>
<dbReference type="KEGG" id="ete:ETEE_4110"/>
<keyword evidence="1" id="KW-0472">Membrane</keyword>
<dbReference type="Proteomes" id="UP000028681">
    <property type="component" value="Chromosome"/>
</dbReference>
<dbReference type="Pfam" id="PF01757">
    <property type="entry name" value="Acyl_transf_3"/>
    <property type="match status" value="1"/>
</dbReference>
<feature type="domain" description="Acyltransferase 3" evidence="2">
    <location>
        <begin position="12"/>
        <end position="339"/>
    </location>
</feature>